<dbReference type="Gene3D" id="1.20.120.530">
    <property type="entry name" value="GntR ligand-binding domain-like"/>
    <property type="match status" value="1"/>
</dbReference>
<dbReference type="AlphaFoldDB" id="A0A8J3FDV1"/>
<dbReference type="SMART" id="SM00345">
    <property type="entry name" value="HTH_GNTR"/>
    <property type="match status" value="1"/>
</dbReference>
<sequence>MNIRPIRTKKLYEEVAEELKRMIREGELKPGDRLASVKELAEAFNVGRSAVREALSALQAMGLIEMRQGEGTFVRNYDPAALAQPIASAMLMNREDIRAFLEVRKILEVGAVGLAASRRTADDLARMEAALREMEESLGSADDLGEAADVRFHLAIAEATKNRILIKLMNTIADTMQETMRESRRLWLYAEEATAERLYREHVRIYEAIRDQDAPLAQQRMLAHLVKVEEVLNQAAEDADEPTAGQDPNP</sequence>
<gene>
    <name evidence="6" type="primary">lutR</name>
    <name evidence="6" type="ORF">GCM10007043_09360</name>
</gene>
<keyword evidence="1" id="KW-0805">Transcription regulation</keyword>
<keyword evidence="4" id="KW-0175">Coiled coil</keyword>
<dbReference type="SMART" id="SM00895">
    <property type="entry name" value="FCD"/>
    <property type="match status" value="1"/>
</dbReference>
<dbReference type="Gene3D" id="1.10.10.10">
    <property type="entry name" value="Winged helix-like DNA-binding domain superfamily/Winged helix DNA-binding domain"/>
    <property type="match status" value="1"/>
</dbReference>
<organism evidence="6 7">
    <name type="scientific">Calditerricola satsumensis</name>
    <dbReference type="NCBI Taxonomy" id="373054"/>
    <lineage>
        <taxon>Bacteria</taxon>
        <taxon>Bacillati</taxon>
        <taxon>Bacillota</taxon>
        <taxon>Bacilli</taxon>
        <taxon>Bacillales</taxon>
        <taxon>Bacillaceae</taxon>
        <taxon>Calditerricola</taxon>
    </lineage>
</organism>
<dbReference type="SUPFAM" id="SSF48008">
    <property type="entry name" value="GntR ligand-binding domain-like"/>
    <property type="match status" value="1"/>
</dbReference>
<dbReference type="EMBL" id="BMOF01000013">
    <property type="protein sequence ID" value="GGJ97640.1"/>
    <property type="molecule type" value="Genomic_DNA"/>
</dbReference>
<evidence type="ECO:0000259" key="5">
    <source>
        <dbReference type="PROSITE" id="PS50949"/>
    </source>
</evidence>
<evidence type="ECO:0000256" key="1">
    <source>
        <dbReference type="ARBA" id="ARBA00023015"/>
    </source>
</evidence>
<dbReference type="SUPFAM" id="SSF46785">
    <property type="entry name" value="Winged helix' DNA-binding domain"/>
    <property type="match status" value="1"/>
</dbReference>
<dbReference type="RefSeq" id="WP_188816922.1">
    <property type="nucleotide sequence ID" value="NZ_BMOF01000013.1"/>
</dbReference>
<dbReference type="Proteomes" id="UP000637720">
    <property type="component" value="Unassembled WGS sequence"/>
</dbReference>
<accession>A0A8J3FDV1</accession>
<feature type="coiled-coil region" evidence="4">
    <location>
        <begin position="117"/>
        <end position="144"/>
    </location>
</feature>
<evidence type="ECO:0000313" key="6">
    <source>
        <dbReference type="EMBL" id="GGJ97640.1"/>
    </source>
</evidence>
<evidence type="ECO:0000256" key="4">
    <source>
        <dbReference type="SAM" id="Coils"/>
    </source>
</evidence>
<keyword evidence="3" id="KW-0804">Transcription</keyword>
<dbReference type="PANTHER" id="PTHR43537:SF5">
    <property type="entry name" value="UXU OPERON TRANSCRIPTIONAL REGULATOR"/>
    <property type="match status" value="1"/>
</dbReference>
<keyword evidence="7" id="KW-1185">Reference proteome</keyword>
<dbReference type="GO" id="GO:0003677">
    <property type="term" value="F:DNA binding"/>
    <property type="evidence" value="ECO:0007669"/>
    <property type="project" value="UniProtKB-KW"/>
</dbReference>
<evidence type="ECO:0000256" key="3">
    <source>
        <dbReference type="ARBA" id="ARBA00023163"/>
    </source>
</evidence>
<comment type="caution">
    <text evidence="6">The sequence shown here is derived from an EMBL/GenBank/DDBJ whole genome shotgun (WGS) entry which is preliminary data.</text>
</comment>
<protein>
    <submittedName>
        <fullName evidence="6">HTH-type transcriptional regulator LutR</fullName>
    </submittedName>
</protein>
<dbReference type="PANTHER" id="PTHR43537">
    <property type="entry name" value="TRANSCRIPTIONAL REGULATOR, GNTR FAMILY"/>
    <property type="match status" value="1"/>
</dbReference>
<reference evidence="6" key="2">
    <citation type="submission" date="2020-09" db="EMBL/GenBank/DDBJ databases">
        <authorList>
            <person name="Sun Q."/>
            <person name="Ohkuma M."/>
        </authorList>
    </citation>
    <scope>NUCLEOTIDE SEQUENCE</scope>
    <source>
        <strain evidence="6">JCM 14719</strain>
    </source>
</reference>
<evidence type="ECO:0000256" key="2">
    <source>
        <dbReference type="ARBA" id="ARBA00023125"/>
    </source>
</evidence>
<name>A0A8J3FDV1_9BACI</name>
<dbReference type="InterPro" id="IPR036390">
    <property type="entry name" value="WH_DNA-bd_sf"/>
</dbReference>
<dbReference type="InterPro" id="IPR011711">
    <property type="entry name" value="GntR_C"/>
</dbReference>
<feature type="domain" description="HTH gntR-type" evidence="5">
    <location>
        <begin position="9"/>
        <end position="77"/>
    </location>
</feature>
<dbReference type="CDD" id="cd07377">
    <property type="entry name" value="WHTH_GntR"/>
    <property type="match status" value="1"/>
</dbReference>
<reference evidence="6" key="1">
    <citation type="journal article" date="2014" name="Int. J. Syst. Evol. Microbiol.">
        <title>Complete genome sequence of Corynebacterium casei LMG S-19264T (=DSM 44701T), isolated from a smear-ripened cheese.</title>
        <authorList>
            <consortium name="US DOE Joint Genome Institute (JGI-PGF)"/>
            <person name="Walter F."/>
            <person name="Albersmeier A."/>
            <person name="Kalinowski J."/>
            <person name="Ruckert C."/>
        </authorList>
    </citation>
    <scope>NUCLEOTIDE SEQUENCE</scope>
    <source>
        <strain evidence="6">JCM 14719</strain>
    </source>
</reference>
<dbReference type="PROSITE" id="PS50949">
    <property type="entry name" value="HTH_GNTR"/>
    <property type="match status" value="1"/>
</dbReference>
<dbReference type="InterPro" id="IPR036388">
    <property type="entry name" value="WH-like_DNA-bd_sf"/>
</dbReference>
<dbReference type="InterPro" id="IPR000524">
    <property type="entry name" value="Tscrpt_reg_HTH_GntR"/>
</dbReference>
<proteinExistence type="predicted"/>
<keyword evidence="2" id="KW-0238">DNA-binding</keyword>
<dbReference type="PRINTS" id="PR00035">
    <property type="entry name" value="HTHGNTR"/>
</dbReference>
<evidence type="ECO:0000313" key="7">
    <source>
        <dbReference type="Proteomes" id="UP000637720"/>
    </source>
</evidence>
<dbReference type="InterPro" id="IPR008920">
    <property type="entry name" value="TF_FadR/GntR_C"/>
</dbReference>
<dbReference type="Pfam" id="PF00392">
    <property type="entry name" value="GntR"/>
    <property type="match status" value="1"/>
</dbReference>
<dbReference type="GO" id="GO:0003700">
    <property type="term" value="F:DNA-binding transcription factor activity"/>
    <property type="evidence" value="ECO:0007669"/>
    <property type="project" value="InterPro"/>
</dbReference>
<dbReference type="Pfam" id="PF07729">
    <property type="entry name" value="FCD"/>
    <property type="match status" value="1"/>
</dbReference>